<protein>
    <submittedName>
        <fullName evidence="1">Uncharacterized protein</fullName>
    </submittedName>
</protein>
<evidence type="ECO:0000313" key="2">
    <source>
        <dbReference type="Proteomes" id="UP000808337"/>
    </source>
</evidence>
<dbReference type="Proteomes" id="UP000808337">
    <property type="component" value="Unassembled WGS sequence"/>
</dbReference>
<comment type="caution">
    <text evidence="1">The sequence shown here is derived from an EMBL/GenBank/DDBJ whole genome shotgun (WGS) entry which is preliminary data.</text>
</comment>
<sequence>MKYSLRYTFPILFILTYAGCKEKVTQEQLINAAIEIKLAQWREAQIKSCDDKILEEAEKYVDSVLVAISLETKLDTITKPEKPVKPIKPAFKEKPDSVVVEKIYKKGG</sequence>
<dbReference type="AlphaFoldDB" id="A0A9D7SZ29"/>
<evidence type="ECO:0000313" key="1">
    <source>
        <dbReference type="EMBL" id="MBK9984794.1"/>
    </source>
</evidence>
<accession>A0A9D7SZ29</accession>
<gene>
    <name evidence="1" type="ORF">IPP15_20930</name>
</gene>
<proteinExistence type="predicted"/>
<dbReference type="EMBL" id="JADKGY010000031">
    <property type="protein sequence ID" value="MBK9984794.1"/>
    <property type="molecule type" value="Genomic_DNA"/>
</dbReference>
<organism evidence="1 2">
    <name type="scientific">Candidatus Opimibacter skivensis</name>
    <dbReference type="NCBI Taxonomy" id="2982028"/>
    <lineage>
        <taxon>Bacteria</taxon>
        <taxon>Pseudomonadati</taxon>
        <taxon>Bacteroidota</taxon>
        <taxon>Saprospiria</taxon>
        <taxon>Saprospirales</taxon>
        <taxon>Saprospiraceae</taxon>
        <taxon>Candidatus Opimibacter</taxon>
    </lineage>
</organism>
<reference evidence="1 2" key="1">
    <citation type="submission" date="2020-10" db="EMBL/GenBank/DDBJ databases">
        <title>Connecting structure to function with the recovery of over 1000 high-quality activated sludge metagenome-assembled genomes encoding full-length rRNA genes using long-read sequencing.</title>
        <authorList>
            <person name="Singleton C.M."/>
            <person name="Petriglieri F."/>
            <person name="Kristensen J.M."/>
            <person name="Kirkegaard R.H."/>
            <person name="Michaelsen T.Y."/>
            <person name="Andersen M.H."/>
            <person name="Karst S.M."/>
            <person name="Dueholm M.S."/>
            <person name="Nielsen P.H."/>
            <person name="Albertsen M."/>
        </authorList>
    </citation>
    <scope>NUCLEOTIDE SEQUENCE [LARGE SCALE GENOMIC DNA]</scope>
    <source>
        <strain evidence="1">Ribe_18-Q3-R11-54_MAXAC.273</strain>
    </source>
</reference>
<name>A0A9D7SZ29_9BACT</name>